<feature type="non-terminal residue" evidence="2">
    <location>
        <position position="126"/>
    </location>
</feature>
<dbReference type="AlphaFoldDB" id="A0A9P4JJ38"/>
<evidence type="ECO:0000259" key="1">
    <source>
        <dbReference type="Pfam" id="PF24809"/>
    </source>
</evidence>
<protein>
    <recommendedName>
        <fullName evidence="1">DUF7708 domain-containing protein</fullName>
    </recommendedName>
</protein>
<dbReference type="Proteomes" id="UP000799536">
    <property type="component" value="Unassembled WGS sequence"/>
</dbReference>
<dbReference type="InterPro" id="IPR056125">
    <property type="entry name" value="DUF7708"/>
</dbReference>
<feature type="domain" description="DUF7708" evidence="1">
    <location>
        <begin position="1"/>
        <end position="102"/>
    </location>
</feature>
<sequence length="126" mass="14482">HERLETTIVADLCEITDALPQIDLPCLLYPSPVMNLTIATLYVHIISFLVRALEWYEESKLKRAIHPITKPAALRYNDFIKEIQRCTRTVYDLAAASSHVEQRDIHHQIRYPVSAVQCLEGAVREI</sequence>
<evidence type="ECO:0000313" key="2">
    <source>
        <dbReference type="EMBL" id="KAF2199214.1"/>
    </source>
</evidence>
<dbReference type="Pfam" id="PF24809">
    <property type="entry name" value="DUF7708"/>
    <property type="match status" value="1"/>
</dbReference>
<gene>
    <name evidence="2" type="ORF">GQ43DRAFT_357258</name>
</gene>
<feature type="non-terminal residue" evidence="2">
    <location>
        <position position="1"/>
    </location>
</feature>
<proteinExistence type="predicted"/>
<dbReference type="OrthoDB" id="61900at2759"/>
<comment type="caution">
    <text evidence="2">The sequence shown here is derived from an EMBL/GenBank/DDBJ whole genome shotgun (WGS) entry which is preliminary data.</text>
</comment>
<dbReference type="EMBL" id="ML994089">
    <property type="protein sequence ID" value="KAF2199214.1"/>
    <property type="molecule type" value="Genomic_DNA"/>
</dbReference>
<keyword evidence="3" id="KW-1185">Reference proteome</keyword>
<organism evidence="2 3">
    <name type="scientific">Delitschia confertaspora ATCC 74209</name>
    <dbReference type="NCBI Taxonomy" id="1513339"/>
    <lineage>
        <taxon>Eukaryota</taxon>
        <taxon>Fungi</taxon>
        <taxon>Dikarya</taxon>
        <taxon>Ascomycota</taxon>
        <taxon>Pezizomycotina</taxon>
        <taxon>Dothideomycetes</taxon>
        <taxon>Pleosporomycetidae</taxon>
        <taxon>Pleosporales</taxon>
        <taxon>Delitschiaceae</taxon>
        <taxon>Delitschia</taxon>
    </lineage>
</organism>
<accession>A0A9P4JJ38</accession>
<evidence type="ECO:0000313" key="3">
    <source>
        <dbReference type="Proteomes" id="UP000799536"/>
    </source>
</evidence>
<name>A0A9P4JJ38_9PLEO</name>
<reference evidence="2" key="1">
    <citation type="journal article" date="2020" name="Stud. Mycol.">
        <title>101 Dothideomycetes genomes: a test case for predicting lifestyles and emergence of pathogens.</title>
        <authorList>
            <person name="Haridas S."/>
            <person name="Albert R."/>
            <person name="Binder M."/>
            <person name="Bloem J."/>
            <person name="Labutti K."/>
            <person name="Salamov A."/>
            <person name="Andreopoulos B."/>
            <person name="Baker S."/>
            <person name="Barry K."/>
            <person name="Bills G."/>
            <person name="Bluhm B."/>
            <person name="Cannon C."/>
            <person name="Castanera R."/>
            <person name="Culley D."/>
            <person name="Daum C."/>
            <person name="Ezra D."/>
            <person name="Gonzalez J."/>
            <person name="Henrissat B."/>
            <person name="Kuo A."/>
            <person name="Liang C."/>
            <person name="Lipzen A."/>
            <person name="Lutzoni F."/>
            <person name="Magnuson J."/>
            <person name="Mondo S."/>
            <person name="Nolan M."/>
            <person name="Ohm R."/>
            <person name="Pangilinan J."/>
            <person name="Park H.-J."/>
            <person name="Ramirez L."/>
            <person name="Alfaro M."/>
            <person name="Sun H."/>
            <person name="Tritt A."/>
            <person name="Yoshinaga Y."/>
            <person name="Zwiers L.-H."/>
            <person name="Turgeon B."/>
            <person name="Goodwin S."/>
            <person name="Spatafora J."/>
            <person name="Crous P."/>
            <person name="Grigoriev I."/>
        </authorList>
    </citation>
    <scope>NUCLEOTIDE SEQUENCE</scope>
    <source>
        <strain evidence="2">ATCC 74209</strain>
    </source>
</reference>